<accession>A0A2M4C755</accession>
<name>A0A2M4C755_9DIPT</name>
<dbReference type="AlphaFoldDB" id="A0A2M4C755"/>
<sequence length="139" mass="15884">MLFWLFFRFTCNAVFALNVAIYRVRFFFSIPNPSGPSRDCQACFCSKVPSYWGDSRYLVDCMVMGLILPTFGWPHTGFRPLVWDPPKCLRYRRAPFIFTSTSLPIFTVQLLPKTRGHSIAIIVLKPAVDLPVITEGAGW</sequence>
<dbReference type="EMBL" id="GGFJ01011820">
    <property type="protein sequence ID" value="MBW60961.1"/>
    <property type="molecule type" value="Transcribed_RNA"/>
</dbReference>
<protein>
    <submittedName>
        <fullName evidence="1">Putative secreted protein</fullName>
    </submittedName>
</protein>
<proteinExistence type="predicted"/>
<evidence type="ECO:0000313" key="1">
    <source>
        <dbReference type="EMBL" id="MBW60961.1"/>
    </source>
</evidence>
<organism evidence="1">
    <name type="scientific">Anopheles marajoara</name>
    <dbReference type="NCBI Taxonomy" id="58244"/>
    <lineage>
        <taxon>Eukaryota</taxon>
        <taxon>Metazoa</taxon>
        <taxon>Ecdysozoa</taxon>
        <taxon>Arthropoda</taxon>
        <taxon>Hexapoda</taxon>
        <taxon>Insecta</taxon>
        <taxon>Pterygota</taxon>
        <taxon>Neoptera</taxon>
        <taxon>Endopterygota</taxon>
        <taxon>Diptera</taxon>
        <taxon>Nematocera</taxon>
        <taxon>Culicoidea</taxon>
        <taxon>Culicidae</taxon>
        <taxon>Anophelinae</taxon>
        <taxon>Anopheles</taxon>
    </lineage>
</organism>
<reference evidence="1" key="1">
    <citation type="submission" date="2018-01" db="EMBL/GenBank/DDBJ databases">
        <title>An insight into the sialome of Amazonian anophelines.</title>
        <authorList>
            <person name="Ribeiro J.M."/>
            <person name="Scarpassa V."/>
            <person name="Calvo E."/>
        </authorList>
    </citation>
    <scope>NUCLEOTIDE SEQUENCE</scope>
    <source>
        <tissue evidence="1">Salivary glands</tissue>
    </source>
</reference>